<gene>
    <name evidence="1" type="ORF">HUJ06_019078</name>
</gene>
<sequence length="22" mass="2537">MWLSNCNHKHALLNNIFVGLVL</sequence>
<evidence type="ECO:0000313" key="2">
    <source>
        <dbReference type="Proteomes" id="UP000607653"/>
    </source>
</evidence>
<organism evidence="1 2">
    <name type="scientific">Nelumbo nucifera</name>
    <name type="common">Sacred lotus</name>
    <dbReference type="NCBI Taxonomy" id="4432"/>
    <lineage>
        <taxon>Eukaryota</taxon>
        <taxon>Viridiplantae</taxon>
        <taxon>Streptophyta</taxon>
        <taxon>Embryophyta</taxon>
        <taxon>Tracheophyta</taxon>
        <taxon>Spermatophyta</taxon>
        <taxon>Magnoliopsida</taxon>
        <taxon>Proteales</taxon>
        <taxon>Nelumbonaceae</taxon>
        <taxon>Nelumbo</taxon>
    </lineage>
</organism>
<dbReference type="AlphaFoldDB" id="A0A823A038"/>
<reference evidence="1 2" key="1">
    <citation type="journal article" date="2020" name="Mol. Biol. Evol.">
        <title>Distinct Expression and Methylation Patterns for Genes with Different Fates following a Single Whole-Genome Duplication in Flowering Plants.</title>
        <authorList>
            <person name="Shi T."/>
            <person name="Rahmani R.S."/>
            <person name="Gugger P.F."/>
            <person name="Wang M."/>
            <person name="Li H."/>
            <person name="Zhang Y."/>
            <person name="Li Z."/>
            <person name="Wang Q."/>
            <person name="Van de Peer Y."/>
            <person name="Marchal K."/>
            <person name="Chen J."/>
        </authorList>
    </citation>
    <scope>NUCLEOTIDE SEQUENCE [LARGE SCALE GENOMIC DNA]</scope>
    <source>
        <tissue evidence="1">Leaf</tissue>
    </source>
</reference>
<name>A0A823A038_NELNU</name>
<accession>A0A823A038</accession>
<protein>
    <submittedName>
        <fullName evidence="1">Uncharacterized protein</fullName>
    </submittedName>
</protein>
<comment type="caution">
    <text evidence="1">The sequence shown here is derived from an EMBL/GenBank/DDBJ whole genome shotgun (WGS) entry which is preliminary data.</text>
</comment>
<proteinExistence type="predicted"/>
<dbReference type="EMBL" id="DUZY01000008">
    <property type="protein sequence ID" value="DAD49141.1"/>
    <property type="molecule type" value="Genomic_DNA"/>
</dbReference>
<keyword evidence="2" id="KW-1185">Reference proteome</keyword>
<dbReference type="Proteomes" id="UP000607653">
    <property type="component" value="Unassembled WGS sequence"/>
</dbReference>
<evidence type="ECO:0000313" key="1">
    <source>
        <dbReference type="EMBL" id="DAD49141.1"/>
    </source>
</evidence>